<dbReference type="InterPro" id="IPR004559">
    <property type="entry name" value="HemW-like"/>
</dbReference>
<evidence type="ECO:0000256" key="4">
    <source>
        <dbReference type="ARBA" id="ARBA00022617"/>
    </source>
</evidence>
<evidence type="ECO:0000313" key="13">
    <source>
        <dbReference type="Proteomes" id="UP000595917"/>
    </source>
</evidence>
<keyword evidence="10" id="KW-0963">Cytoplasm</keyword>
<evidence type="ECO:0000256" key="7">
    <source>
        <dbReference type="ARBA" id="ARBA00023004"/>
    </source>
</evidence>
<dbReference type="PANTHER" id="PTHR13932">
    <property type="entry name" value="COPROPORPHYRINIGEN III OXIDASE"/>
    <property type="match status" value="1"/>
</dbReference>
<keyword evidence="8 10" id="KW-0411">Iron-sulfur</keyword>
<dbReference type="InterPro" id="IPR006638">
    <property type="entry name" value="Elp3/MiaA/NifB-like_rSAM"/>
</dbReference>
<evidence type="ECO:0000256" key="3">
    <source>
        <dbReference type="ARBA" id="ARBA00017228"/>
    </source>
</evidence>
<keyword evidence="5 10" id="KW-0949">S-adenosyl-L-methionine</keyword>
<keyword evidence="10" id="KW-0004">4Fe-4S</keyword>
<dbReference type="Pfam" id="PF04055">
    <property type="entry name" value="Radical_SAM"/>
    <property type="match status" value="1"/>
</dbReference>
<dbReference type="PANTHER" id="PTHR13932:SF5">
    <property type="entry name" value="RADICAL S-ADENOSYL METHIONINE DOMAIN-CONTAINING PROTEIN 1, MITOCHONDRIAL"/>
    <property type="match status" value="1"/>
</dbReference>
<dbReference type="Gene3D" id="3.20.20.70">
    <property type="entry name" value="Aldolase class I"/>
    <property type="match status" value="1"/>
</dbReference>
<gene>
    <name evidence="12" type="primary">hemW</name>
    <name evidence="12" type="ORF">JFL75_13625</name>
</gene>
<dbReference type="SFLD" id="SFLDF00562">
    <property type="entry name" value="HemN-like__clustered_with_heat"/>
    <property type="match status" value="1"/>
</dbReference>
<comment type="cofactor">
    <cofactor evidence="1">
        <name>[4Fe-4S] cluster</name>
        <dbReference type="ChEBI" id="CHEBI:49883"/>
    </cofactor>
</comment>
<dbReference type="GO" id="GO:0046872">
    <property type="term" value="F:metal ion binding"/>
    <property type="evidence" value="ECO:0007669"/>
    <property type="project" value="UniProtKB-UniRule"/>
</dbReference>
<dbReference type="GO" id="GO:0006779">
    <property type="term" value="P:porphyrin-containing compound biosynthetic process"/>
    <property type="evidence" value="ECO:0007669"/>
    <property type="project" value="InterPro"/>
</dbReference>
<evidence type="ECO:0000256" key="6">
    <source>
        <dbReference type="ARBA" id="ARBA00022723"/>
    </source>
</evidence>
<dbReference type="Proteomes" id="UP000595917">
    <property type="component" value="Chromosome"/>
</dbReference>
<evidence type="ECO:0000256" key="5">
    <source>
        <dbReference type="ARBA" id="ARBA00022691"/>
    </source>
</evidence>
<dbReference type="PROSITE" id="PS51918">
    <property type="entry name" value="RADICAL_SAM"/>
    <property type="match status" value="1"/>
</dbReference>
<evidence type="ECO:0000256" key="8">
    <source>
        <dbReference type="ARBA" id="ARBA00023014"/>
    </source>
</evidence>
<dbReference type="GO" id="GO:0051539">
    <property type="term" value="F:4 iron, 4 sulfur cluster binding"/>
    <property type="evidence" value="ECO:0007669"/>
    <property type="project" value="UniProtKB-UniRule"/>
</dbReference>
<dbReference type="InterPro" id="IPR058240">
    <property type="entry name" value="rSAM_sf"/>
</dbReference>
<comment type="similarity">
    <text evidence="2">Belongs to the anaerobic coproporphyrinogen-III oxidase family. HemW subfamily.</text>
</comment>
<keyword evidence="13" id="KW-1185">Reference proteome</keyword>
<evidence type="ECO:0000256" key="2">
    <source>
        <dbReference type="ARBA" id="ARBA00006100"/>
    </source>
</evidence>
<proteinExistence type="inferred from homology"/>
<name>A0A7T7XKK5_9SPIR</name>
<dbReference type="InterPro" id="IPR013785">
    <property type="entry name" value="Aldolase_TIM"/>
</dbReference>
<evidence type="ECO:0000256" key="9">
    <source>
        <dbReference type="ARBA" id="ARBA00023186"/>
    </source>
</evidence>
<dbReference type="RefSeq" id="WP_215625283.1">
    <property type="nucleotide sequence ID" value="NZ_CP067089.2"/>
</dbReference>
<keyword evidence="7 10" id="KW-0408">Iron</keyword>
<evidence type="ECO:0000256" key="10">
    <source>
        <dbReference type="RuleBase" id="RU364116"/>
    </source>
</evidence>
<dbReference type="GO" id="GO:0005737">
    <property type="term" value="C:cytoplasm"/>
    <property type="evidence" value="ECO:0007669"/>
    <property type="project" value="UniProtKB-SubCell"/>
</dbReference>
<dbReference type="InterPro" id="IPR034505">
    <property type="entry name" value="Coproporphyrinogen-III_oxidase"/>
</dbReference>
<keyword evidence="9 10" id="KW-0143">Chaperone</keyword>
<dbReference type="EMBL" id="CP067089">
    <property type="protein sequence ID" value="QQO07977.1"/>
    <property type="molecule type" value="Genomic_DNA"/>
</dbReference>
<protein>
    <recommendedName>
        <fullName evidence="3 10">Heme chaperone HemW</fullName>
    </recommendedName>
</protein>
<evidence type="ECO:0000313" key="12">
    <source>
        <dbReference type="EMBL" id="QQO07977.1"/>
    </source>
</evidence>
<dbReference type="SMART" id="SM00729">
    <property type="entry name" value="Elp3"/>
    <property type="match status" value="1"/>
</dbReference>
<dbReference type="InterPro" id="IPR007197">
    <property type="entry name" value="rSAM"/>
</dbReference>
<dbReference type="GO" id="GO:0004109">
    <property type="term" value="F:coproporphyrinogen oxidase activity"/>
    <property type="evidence" value="ECO:0007669"/>
    <property type="project" value="InterPro"/>
</dbReference>
<comment type="subcellular location">
    <subcellularLocation>
        <location evidence="10">Cytoplasm</location>
    </subcellularLocation>
</comment>
<dbReference type="AlphaFoldDB" id="A0A7T7XKK5"/>
<dbReference type="SFLD" id="SFLDG01065">
    <property type="entry name" value="anaerobic_coproporphyrinogen-I"/>
    <property type="match status" value="1"/>
</dbReference>
<dbReference type="SFLD" id="SFLDS00029">
    <property type="entry name" value="Radical_SAM"/>
    <property type="match status" value="1"/>
</dbReference>
<feature type="domain" description="Radical SAM core" evidence="11">
    <location>
        <begin position="1"/>
        <end position="235"/>
    </location>
</feature>
<dbReference type="KEGG" id="bhc:JFL75_13625"/>
<dbReference type="NCBIfam" id="TIGR00539">
    <property type="entry name" value="hemN_rel"/>
    <property type="match status" value="1"/>
</dbReference>
<organism evidence="12 13">
    <name type="scientific">Breznakiella homolactica</name>
    <dbReference type="NCBI Taxonomy" id="2798577"/>
    <lineage>
        <taxon>Bacteria</taxon>
        <taxon>Pseudomonadati</taxon>
        <taxon>Spirochaetota</taxon>
        <taxon>Spirochaetia</taxon>
        <taxon>Spirochaetales</taxon>
        <taxon>Breznakiellaceae</taxon>
        <taxon>Breznakiella</taxon>
    </lineage>
</organism>
<evidence type="ECO:0000259" key="11">
    <source>
        <dbReference type="PROSITE" id="PS51918"/>
    </source>
</evidence>
<keyword evidence="6 10" id="KW-0479">Metal-binding</keyword>
<sequence length="382" mass="41634">MTASIYIHIPFCAVKCDYCDFYSVPAESDDPRLDAYVGALIRDTESAAASWNLDSVPSVYIGGGTPSVLGAGRIRRLLRGIAASLPAAALGECTLEANPESLDGALLDAALEGGVTRLSLGVQTFSPEQRRAVRRAGNPDDLQEKLRLAARAFGGNFSADLITGLPFQDESSLLADIEKLLAFGPGHVSLYSLTVEEGTPLERKLRNKTVTLPDEDSADSLWLKGRDVLESAGLRQYEVSNFALPGKRSLHNIRYWRMENWLGIGPAASGTLFSDTGGTARRSTIPEDAAAYIAGTSVPEWEELDAPTVMAETFLMGFRFIEGPDRDLFARRFGITLESAAPETFARWRRKGLLREDAPALTPEGLLFLNAFLREAFDELRQ</sequence>
<keyword evidence="4 10" id="KW-0349">Heme</keyword>
<evidence type="ECO:0000256" key="1">
    <source>
        <dbReference type="ARBA" id="ARBA00001966"/>
    </source>
</evidence>
<accession>A0A7T7XKK5</accession>
<reference evidence="12" key="1">
    <citation type="submission" date="2021-01" db="EMBL/GenBank/DDBJ databases">
        <title>Description of Breznakiella homolactica.</title>
        <authorList>
            <person name="Song Y."/>
            <person name="Brune A."/>
        </authorList>
    </citation>
    <scope>NUCLEOTIDE SEQUENCE</scope>
    <source>
        <strain evidence="12">RmG30</strain>
    </source>
</reference>
<dbReference type="SUPFAM" id="SSF102114">
    <property type="entry name" value="Radical SAM enzymes"/>
    <property type="match status" value="1"/>
</dbReference>
<comment type="function">
    <text evidence="10">Probably acts as a heme chaperone, transferring heme to an unknown acceptor. Binds one molecule of heme per monomer, possibly covalently. Binds 1 [4Fe-4S] cluster. The cluster is coordinated with 3 cysteines and an exchangeable S-adenosyl-L-methionine.</text>
</comment>